<protein>
    <submittedName>
        <fullName evidence="1">Uncharacterized protein</fullName>
    </submittedName>
</protein>
<evidence type="ECO:0000313" key="2">
    <source>
        <dbReference type="Proteomes" id="UP000011514"/>
    </source>
</evidence>
<dbReference type="STRING" id="1227484.C471_08485"/>
<dbReference type="PATRIC" id="fig|1227484.4.peg.1701"/>
<gene>
    <name evidence="1" type="ORF">C471_08485</name>
</gene>
<name>M0DV09_9EURY</name>
<dbReference type="Proteomes" id="UP000011514">
    <property type="component" value="Unassembled WGS sequence"/>
</dbReference>
<keyword evidence="2" id="KW-1185">Reference proteome</keyword>
<organism evidence="1 2">
    <name type="scientific">Halorubrum saccharovorum DSM 1137</name>
    <dbReference type="NCBI Taxonomy" id="1227484"/>
    <lineage>
        <taxon>Archaea</taxon>
        <taxon>Methanobacteriati</taxon>
        <taxon>Methanobacteriota</taxon>
        <taxon>Stenosarchaea group</taxon>
        <taxon>Halobacteria</taxon>
        <taxon>Halobacteriales</taxon>
        <taxon>Haloferacaceae</taxon>
        <taxon>Halorubrum</taxon>
    </lineage>
</organism>
<dbReference type="AlphaFoldDB" id="M0DV09"/>
<dbReference type="OrthoDB" id="376154at2157"/>
<dbReference type="EMBL" id="AOJE01000037">
    <property type="protein sequence ID" value="ELZ39341.1"/>
    <property type="molecule type" value="Genomic_DNA"/>
</dbReference>
<accession>M0DV09</accession>
<reference evidence="1 2" key="1">
    <citation type="journal article" date="2014" name="PLoS Genet.">
        <title>Phylogenetically driven sequencing of extremely halophilic archaea reveals strategies for static and dynamic osmo-response.</title>
        <authorList>
            <person name="Becker E.A."/>
            <person name="Seitzer P.M."/>
            <person name="Tritt A."/>
            <person name="Larsen D."/>
            <person name="Krusor M."/>
            <person name="Yao A.I."/>
            <person name="Wu D."/>
            <person name="Madern D."/>
            <person name="Eisen J.A."/>
            <person name="Darling A.E."/>
            <person name="Facciotti M.T."/>
        </authorList>
    </citation>
    <scope>NUCLEOTIDE SEQUENCE [LARGE SCALE GENOMIC DNA]</scope>
    <source>
        <strain evidence="1 2">DSM 1137</strain>
    </source>
</reference>
<dbReference type="RefSeq" id="WP_004048196.1">
    <property type="nucleotide sequence ID" value="NZ_AOJE01000037.1"/>
</dbReference>
<sequence length="190" mass="21754">MFTLRVDDRKPVQNPPADRDRVLSGVREIVAADGRESIVHLYEELADAQADADLLQKVQRRYAPVPPASIQHTDDGWVVEDLFLLTWLGSVYLVTRNFDQATYRVGGGISRSDEDVEFIGLTPRGDPEDVAADLDLTVDGESIGANEMEFLWKAYWLATYRDRHDDDLFWDLIERHVQTTRAAEQQRRHD</sequence>
<proteinExistence type="predicted"/>
<comment type="caution">
    <text evidence="1">The sequence shown here is derived from an EMBL/GenBank/DDBJ whole genome shotgun (WGS) entry which is preliminary data.</text>
</comment>
<evidence type="ECO:0000313" key="1">
    <source>
        <dbReference type="EMBL" id="ELZ39341.1"/>
    </source>
</evidence>